<comment type="caution">
    <text evidence="1">The sequence shown here is derived from an EMBL/GenBank/DDBJ whole genome shotgun (WGS) entry which is preliminary data.</text>
</comment>
<gene>
    <name evidence="1" type="ORF">IMW75_01720</name>
</gene>
<sequence>MSSDLWSFSLDAYARPGAERACLQLQSAGTNVCLLLCGLWLEHRGVVFNELRLLQLREVVEGWDAGVIQPLRALRGQWKAAAADDTDLNILREKVKALELEGERILLSRLEKTAQQWPQNDKAGTTAWLEGVAADTTNVGRDALHQLRVAVTGT</sequence>
<organism evidence="1 2">
    <name type="scientific">Pseudomonas gregormendelii</name>
    <dbReference type="NCBI Taxonomy" id="1628277"/>
    <lineage>
        <taxon>Bacteria</taxon>
        <taxon>Pseudomonadati</taxon>
        <taxon>Pseudomonadota</taxon>
        <taxon>Gammaproteobacteria</taxon>
        <taxon>Pseudomonadales</taxon>
        <taxon>Pseudomonadaceae</taxon>
        <taxon>Pseudomonas</taxon>
    </lineage>
</organism>
<proteinExistence type="predicted"/>
<dbReference type="Pfam" id="PF09523">
    <property type="entry name" value="DUF2390"/>
    <property type="match status" value="1"/>
</dbReference>
<keyword evidence="2" id="KW-1185">Reference proteome</keyword>
<dbReference type="NCBIfam" id="TIGR02444">
    <property type="entry name" value="TIGR02444 family protein"/>
    <property type="match status" value="1"/>
</dbReference>
<dbReference type="InterPro" id="IPR012659">
    <property type="entry name" value="CHP02444"/>
</dbReference>
<name>A0ABS3ABA3_9PSED</name>
<accession>A0ABS3ABA3</accession>
<evidence type="ECO:0000313" key="2">
    <source>
        <dbReference type="Proteomes" id="UP000772591"/>
    </source>
</evidence>
<dbReference type="Proteomes" id="UP000772591">
    <property type="component" value="Unassembled WGS sequence"/>
</dbReference>
<dbReference type="EMBL" id="JADEVO010000002">
    <property type="protein sequence ID" value="MBN3964004.1"/>
    <property type="molecule type" value="Genomic_DNA"/>
</dbReference>
<dbReference type="RefSeq" id="WP_205891710.1">
    <property type="nucleotide sequence ID" value="NZ_JADEVO010000002.1"/>
</dbReference>
<protein>
    <submittedName>
        <fullName evidence="1">TIGR02444 family protein</fullName>
    </submittedName>
</protein>
<evidence type="ECO:0000313" key="1">
    <source>
        <dbReference type="EMBL" id="MBN3964004.1"/>
    </source>
</evidence>
<reference evidence="1 2" key="1">
    <citation type="journal article" date="2021" name="Int. J. Syst. Evol. Microbiol.">
        <title>Pseudomonas piscium sp. nov., Pseudomonas pisciculturae sp. nov., Pseudomonas mucoides sp. nov. and Pseudomonas neuropathica sp. nov. isolated from rainbow trout.</title>
        <authorList>
            <person name="Duman M."/>
            <person name="Mulet M."/>
            <person name="Altun S."/>
            <person name="Saticioglu I.B."/>
            <person name="Gomila M."/>
            <person name="Lalucat J."/>
            <person name="Garcia-Valdes E."/>
        </authorList>
    </citation>
    <scope>NUCLEOTIDE SEQUENCE [LARGE SCALE GENOMIC DNA]</scope>
    <source>
        <strain evidence="1 2">LMG 28632</strain>
    </source>
</reference>